<feature type="transmembrane region" description="Helical" evidence="7">
    <location>
        <begin position="23"/>
        <end position="46"/>
    </location>
</feature>
<dbReference type="KEGG" id="vg:80537048"/>
<proteinExistence type="inferred from homology"/>
<keyword evidence="6" id="KW-0231">Viral genome packaging</keyword>
<dbReference type="GO" id="GO:0051276">
    <property type="term" value="P:chromosome organization"/>
    <property type="evidence" value="ECO:0007669"/>
    <property type="project" value="InterPro"/>
</dbReference>
<evidence type="ECO:0000256" key="7">
    <source>
        <dbReference type="SAM" id="Phobius"/>
    </source>
</evidence>
<dbReference type="HAMAP" id="MF_04017">
    <property type="entry name" value="HSV_CVC1"/>
    <property type="match status" value="1"/>
</dbReference>
<dbReference type="GeneID" id="80537048"/>
<organism evidence="8 9">
    <name type="scientific">Macropodid alphaherpesvirus 2</name>
    <dbReference type="NCBI Taxonomy" id="83440"/>
    <lineage>
        <taxon>Viruses</taxon>
        <taxon>Duplodnaviria</taxon>
        <taxon>Heunggongvirae</taxon>
        <taxon>Peploviricota</taxon>
        <taxon>Herviviricetes</taxon>
        <taxon>Herpesvirales</taxon>
        <taxon>Orthoherpesviridae</taxon>
        <taxon>Alphaherpesvirinae</taxon>
        <taxon>Simplexvirus</taxon>
        <taxon>Simplexvirus macropodidalpha2</taxon>
    </lineage>
</organism>
<dbReference type="EMBL" id="MT900475">
    <property type="protein sequence ID" value="QOD40203.1"/>
    <property type="molecule type" value="Genomic_DNA"/>
</dbReference>
<evidence type="ECO:0000256" key="1">
    <source>
        <dbReference type="ARBA" id="ARBA00022561"/>
    </source>
</evidence>
<reference evidence="8 9" key="1">
    <citation type="submission" date="2020-08" db="EMBL/GenBank/DDBJ databases">
        <title>Genome sequences of two marsupial simplex viruses; Macropodid alphaherpesvirus 2 and 4.</title>
        <authorList>
            <person name="Vaz P.K."/>
            <person name="Mahony T."/>
            <person name="Hartley C.A."/>
            <person name="Motha J."/>
            <person name="Devlin J.M."/>
        </authorList>
    </citation>
    <scope>NUCLEOTIDE SEQUENCE [LARGE SCALE GENOMIC DNA]</scope>
    <source>
        <strain evidence="8 9">V3077/08</strain>
    </source>
</reference>
<name>A0AAE7MLJ4_9ALPH</name>
<evidence type="ECO:0000313" key="9">
    <source>
        <dbReference type="Proteomes" id="UP000828583"/>
    </source>
</evidence>
<protein>
    <submittedName>
        <fullName evidence="8">DNA packaging tegument protein</fullName>
    </submittedName>
</protein>
<keyword evidence="7" id="KW-1133">Transmembrane helix</keyword>
<keyword evidence="4" id="KW-0946">Virion</keyword>
<dbReference type="GO" id="GO:0019028">
    <property type="term" value="C:viral capsid"/>
    <property type="evidence" value="ECO:0007669"/>
    <property type="project" value="UniProtKB-KW"/>
</dbReference>
<evidence type="ECO:0000313" key="8">
    <source>
        <dbReference type="EMBL" id="QOD40203.1"/>
    </source>
</evidence>
<dbReference type="RefSeq" id="YP_010798848.1">
    <property type="nucleotide sequence ID" value="NC_076513.1"/>
</dbReference>
<keyword evidence="2" id="KW-1048">Host nucleus</keyword>
<keyword evidence="7" id="KW-0812">Transmembrane</keyword>
<dbReference type="Proteomes" id="UP000828583">
    <property type="component" value="Segment"/>
</dbReference>
<keyword evidence="7" id="KW-0472">Membrane</keyword>
<keyword evidence="3" id="KW-1188">Viral release from host cell</keyword>
<keyword evidence="9" id="KW-1185">Reference proteome</keyword>
<evidence type="ECO:0000256" key="4">
    <source>
        <dbReference type="ARBA" id="ARBA00022844"/>
    </source>
</evidence>
<keyword evidence="5" id="KW-0426">Late protein</keyword>
<keyword evidence="1" id="KW-0167">Capsid protein</keyword>
<evidence type="ECO:0000256" key="3">
    <source>
        <dbReference type="ARBA" id="ARBA00022612"/>
    </source>
</evidence>
<sequence>MDAHLANEVQYDLKRDVKHPLHLLHIIISNGCLTASGLSLAVFTVGAQSRSSLRSKATQYAATFRVQVQTRRHATGECTPWQDVFSSYRPQDGIGEILAPTIPKHPNAIPKMSCSGGLFLSIPIECDAQGVYDPYTLVAIRISWGHVADCAHVMLFSYDELLPQATKYAADRPRVAQLCQHLCNYVSTLGSNAPPQAKEAAAHILMGLGACDDLLTDKRAPQETMTMTKTSPIDPEVQLMAIGSDDQSDTSAPPSSQPPNEILSLVHKAIQTVMGKDPSRTASSTVSGKVASGLKQGVCWANTIKPTSSETSANMMLSGLEPPGQCRAGSSYINPLPTEGDLLNDVLTFAPGNKKPCSLLEWLDVCWVVLAGGDRFDWKWSRRAVSLVLRHHYGTKGRFIVVSYANSMAWGGQNCPQPALSADLSVALTTACARENVLRPPQLSSGARTELMTRFPLLRTFFQEQPLVLAPFDIAAEVAFHIQIQSLCTRALGAAIHASLQNAPHITQRVKYELAPAQNTWIESITHRLPHLLENVFKNIRAQDYNVFFRTAYGLSVIRFWGEQGAYGRKWLPLSEDLPPEFQDRDTMYAFDYYSTGGETQRLNRTPIMVRFDGDVTKTQCRCHLVPHNKDEALQRVCERYLPGESYAYMCLGFNRRLQLIVVFPGGFAFTANVLAYLEVPAAAAQAIVGRYCTVVQRPKGFVVSLQRNTEPWPLPPSPFVPK</sequence>
<accession>A0AAE7MLJ4</accession>
<dbReference type="InterPro" id="IPR007640">
    <property type="entry name" value="UL17-like"/>
</dbReference>
<dbReference type="Pfam" id="PF04559">
    <property type="entry name" value="Herpes_UL17"/>
    <property type="match status" value="1"/>
</dbReference>
<evidence type="ECO:0000256" key="5">
    <source>
        <dbReference type="ARBA" id="ARBA00022921"/>
    </source>
</evidence>
<evidence type="ECO:0000256" key="6">
    <source>
        <dbReference type="ARBA" id="ARBA00023219"/>
    </source>
</evidence>
<evidence type="ECO:0000256" key="2">
    <source>
        <dbReference type="ARBA" id="ARBA00022562"/>
    </source>
</evidence>
<gene>
    <name evidence="8" type="primary">UL17</name>
</gene>